<sequence>MAQKKLSPEGEVLAAHMAATRAAFQVLISCLQRNGTLERGEYQEMLSAYMESVKSTGDPMMLALMDDLRRSLLD</sequence>
<dbReference type="Proteomes" id="UP001604002">
    <property type="component" value="Unassembled WGS sequence"/>
</dbReference>
<reference evidence="1 2" key="1">
    <citation type="submission" date="2024-02" db="EMBL/GenBank/DDBJ databases">
        <title>Expansion and revision of Xanthobacter and proposal of Roseixanthobacter gen. nov.</title>
        <authorList>
            <person name="Soltysiak M.P.M."/>
            <person name="Jalihal A."/>
            <person name="Ory A."/>
            <person name="Chrisophersen C."/>
            <person name="Lee A.D."/>
            <person name="Boulton J."/>
            <person name="Springer M."/>
        </authorList>
    </citation>
    <scope>NUCLEOTIDE SEQUENCE [LARGE SCALE GENOMIC DNA]</scope>
    <source>
        <strain evidence="1 2">23A</strain>
    </source>
</reference>
<organism evidence="1 2">
    <name type="scientific">Xanthobacter oligotrophicus</name>
    <dbReference type="NCBI Taxonomy" id="2607286"/>
    <lineage>
        <taxon>Bacteria</taxon>
        <taxon>Pseudomonadati</taxon>
        <taxon>Pseudomonadota</taxon>
        <taxon>Alphaproteobacteria</taxon>
        <taxon>Hyphomicrobiales</taxon>
        <taxon>Xanthobacteraceae</taxon>
        <taxon>Xanthobacter</taxon>
    </lineage>
</organism>
<evidence type="ECO:0000313" key="1">
    <source>
        <dbReference type="EMBL" id="MFG1371504.1"/>
    </source>
</evidence>
<proteinExistence type="predicted"/>
<evidence type="ECO:0000313" key="2">
    <source>
        <dbReference type="Proteomes" id="UP001604002"/>
    </source>
</evidence>
<gene>
    <name evidence="1" type="ORF">V5F32_04940</name>
</gene>
<protein>
    <submittedName>
        <fullName evidence="1">Uncharacterized protein</fullName>
    </submittedName>
</protein>
<comment type="caution">
    <text evidence="1">The sequence shown here is derived from an EMBL/GenBank/DDBJ whole genome shotgun (WGS) entry which is preliminary data.</text>
</comment>
<name>A0ABW6ZS09_9HYPH</name>
<dbReference type="EMBL" id="JBAFVH010000002">
    <property type="protein sequence ID" value="MFG1371504.1"/>
    <property type="molecule type" value="Genomic_DNA"/>
</dbReference>
<accession>A0ABW6ZS09</accession>
<keyword evidence="2" id="KW-1185">Reference proteome</keyword>
<dbReference type="RefSeq" id="WP_393991485.1">
    <property type="nucleotide sequence ID" value="NZ_JBAFVH010000002.1"/>
</dbReference>